<name>A0A151IJM1_9HYME</name>
<reference evidence="2 3" key="1">
    <citation type="submission" date="2016-03" db="EMBL/GenBank/DDBJ databases">
        <title>Cyphomyrmex costatus WGS genome.</title>
        <authorList>
            <person name="Nygaard S."/>
            <person name="Hu H."/>
            <person name="Boomsma J."/>
            <person name="Zhang G."/>
        </authorList>
    </citation>
    <scope>NUCLEOTIDE SEQUENCE [LARGE SCALE GENOMIC DNA]</scope>
    <source>
        <strain evidence="2">MS0001</strain>
        <tissue evidence="2">Whole body</tissue>
    </source>
</reference>
<feature type="non-terminal residue" evidence="2">
    <location>
        <position position="1"/>
    </location>
</feature>
<evidence type="ECO:0000313" key="2">
    <source>
        <dbReference type="EMBL" id="KYN03861.1"/>
    </source>
</evidence>
<feature type="region of interest" description="Disordered" evidence="1">
    <location>
        <begin position="1"/>
        <end position="47"/>
    </location>
</feature>
<protein>
    <submittedName>
        <fullName evidence="2">Uncharacterized protein</fullName>
    </submittedName>
</protein>
<gene>
    <name evidence="2" type="ORF">ALC62_05289</name>
</gene>
<sequence>ECEGVEMGPGGKSKGKNDDDHDDNHDNHDDDDNDRATADAASRRFLG</sequence>
<accession>A0A151IJM1</accession>
<dbReference type="EMBL" id="KQ977299">
    <property type="protein sequence ID" value="KYN03861.1"/>
    <property type="molecule type" value="Genomic_DNA"/>
</dbReference>
<proteinExistence type="predicted"/>
<evidence type="ECO:0000256" key="1">
    <source>
        <dbReference type="SAM" id="MobiDB-lite"/>
    </source>
</evidence>
<dbReference type="AlphaFoldDB" id="A0A151IJM1"/>
<dbReference type="Proteomes" id="UP000078542">
    <property type="component" value="Unassembled WGS sequence"/>
</dbReference>
<evidence type="ECO:0000313" key="3">
    <source>
        <dbReference type="Proteomes" id="UP000078542"/>
    </source>
</evidence>
<keyword evidence="3" id="KW-1185">Reference proteome</keyword>
<organism evidence="2 3">
    <name type="scientific">Cyphomyrmex costatus</name>
    <dbReference type="NCBI Taxonomy" id="456900"/>
    <lineage>
        <taxon>Eukaryota</taxon>
        <taxon>Metazoa</taxon>
        <taxon>Ecdysozoa</taxon>
        <taxon>Arthropoda</taxon>
        <taxon>Hexapoda</taxon>
        <taxon>Insecta</taxon>
        <taxon>Pterygota</taxon>
        <taxon>Neoptera</taxon>
        <taxon>Endopterygota</taxon>
        <taxon>Hymenoptera</taxon>
        <taxon>Apocrita</taxon>
        <taxon>Aculeata</taxon>
        <taxon>Formicoidea</taxon>
        <taxon>Formicidae</taxon>
        <taxon>Myrmicinae</taxon>
        <taxon>Cyphomyrmex</taxon>
    </lineage>
</organism>
<feature type="compositionally biased region" description="Basic and acidic residues" evidence="1">
    <location>
        <begin position="15"/>
        <end position="28"/>
    </location>
</feature>